<dbReference type="PANTHER" id="PTHR45669:SF30">
    <property type="entry name" value="OS04G0641300 PROTEIN"/>
    <property type="match status" value="1"/>
</dbReference>
<keyword evidence="4" id="KW-1185">Reference proteome</keyword>
<organism evidence="3 4">
    <name type="scientific">Apostasia shenzhenica</name>
    <dbReference type="NCBI Taxonomy" id="1088818"/>
    <lineage>
        <taxon>Eukaryota</taxon>
        <taxon>Viridiplantae</taxon>
        <taxon>Streptophyta</taxon>
        <taxon>Embryophyta</taxon>
        <taxon>Tracheophyta</taxon>
        <taxon>Spermatophyta</taxon>
        <taxon>Magnoliopsida</taxon>
        <taxon>Liliopsida</taxon>
        <taxon>Asparagales</taxon>
        <taxon>Orchidaceae</taxon>
        <taxon>Apostasioideae</taxon>
        <taxon>Apostasia</taxon>
    </lineage>
</organism>
<dbReference type="InterPro" id="IPR036249">
    <property type="entry name" value="Thioredoxin-like_sf"/>
</dbReference>
<evidence type="ECO:0000256" key="1">
    <source>
        <dbReference type="SAM" id="MobiDB-lite"/>
    </source>
</evidence>
<evidence type="ECO:0000313" key="3">
    <source>
        <dbReference type="EMBL" id="PKA66619.1"/>
    </source>
</evidence>
<sequence length="412" mass="44784">MGCTSSREARRDRQRSPSAFSRSLSLPVFRCSQRKGKGFHVADLNESSDEEMMKTTNDRHNNVPQNIIVAAGGSTAAGEYCEKTPAEELGLETINVWELMEDLNDITPDVQPSVAPTVDWSFSLNTFRDAGISPPETPAQLPPPPPSSKQTSPSTSSAASPKPFWIQSPAADLIEFDLEVISNFRKAMNELSPLDPTILQSPAKSPADEIRNFAGIVKARVTAFQEKIDAKKASLKSPAAGGKIPPGGEGKLVLYSTSLRGVRKTFEDCWNVRIILQGYGNRIDERDVSMHSGFKNELFELLGAANGGSRLPAVFADGKFIGGAEEVTQMHEAGELEKAFESCRLLPAAKGYRGVDCEGCGDVRFVPCENCSGSCKVFVEEEEDDCEKEGGGFRRCPDCNENGLVRCPLCCY</sequence>
<reference evidence="3 4" key="1">
    <citation type="journal article" date="2017" name="Nature">
        <title>The Apostasia genome and the evolution of orchids.</title>
        <authorList>
            <person name="Zhang G.Q."/>
            <person name="Liu K.W."/>
            <person name="Li Z."/>
            <person name="Lohaus R."/>
            <person name="Hsiao Y.Y."/>
            <person name="Niu S.C."/>
            <person name="Wang J.Y."/>
            <person name="Lin Y.C."/>
            <person name="Xu Q."/>
            <person name="Chen L.J."/>
            <person name="Yoshida K."/>
            <person name="Fujiwara S."/>
            <person name="Wang Z.W."/>
            <person name="Zhang Y.Q."/>
            <person name="Mitsuda N."/>
            <person name="Wang M."/>
            <person name="Liu G.H."/>
            <person name="Pecoraro L."/>
            <person name="Huang H.X."/>
            <person name="Xiao X.J."/>
            <person name="Lin M."/>
            <person name="Wu X.Y."/>
            <person name="Wu W.L."/>
            <person name="Chen Y.Y."/>
            <person name="Chang S.B."/>
            <person name="Sakamoto S."/>
            <person name="Ohme-Takagi M."/>
            <person name="Yagi M."/>
            <person name="Zeng S.J."/>
            <person name="Shen C.Y."/>
            <person name="Yeh C.M."/>
            <person name="Luo Y.B."/>
            <person name="Tsai W.C."/>
            <person name="Van de Peer Y."/>
            <person name="Liu Z.J."/>
        </authorList>
    </citation>
    <scope>NUCLEOTIDE SEQUENCE [LARGE SCALE GENOMIC DNA]</scope>
    <source>
        <strain evidence="4">cv. Shenzhen</strain>
        <tissue evidence="3">Stem</tissue>
    </source>
</reference>
<dbReference type="EMBL" id="KZ451885">
    <property type="protein sequence ID" value="PKA66619.1"/>
    <property type="molecule type" value="Genomic_DNA"/>
</dbReference>
<evidence type="ECO:0000259" key="2">
    <source>
        <dbReference type="Pfam" id="PF00462"/>
    </source>
</evidence>
<evidence type="ECO:0000313" key="4">
    <source>
        <dbReference type="Proteomes" id="UP000236161"/>
    </source>
</evidence>
<feature type="region of interest" description="Disordered" evidence="1">
    <location>
        <begin position="127"/>
        <end position="162"/>
    </location>
</feature>
<gene>
    <name evidence="3" type="ORF">AXF42_Ash003274</name>
</gene>
<accession>A0A2I0BFQ3</accession>
<dbReference type="InterPro" id="IPR002109">
    <property type="entry name" value="Glutaredoxin"/>
</dbReference>
<dbReference type="Pfam" id="PF00462">
    <property type="entry name" value="Glutaredoxin"/>
    <property type="match status" value="1"/>
</dbReference>
<dbReference type="Proteomes" id="UP000236161">
    <property type="component" value="Unassembled WGS sequence"/>
</dbReference>
<dbReference type="SUPFAM" id="SSF52833">
    <property type="entry name" value="Thioredoxin-like"/>
    <property type="match status" value="1"/>
</dbReference>
<feature type="compositionally biased region" description="Pro residues" evidence="1">
    <location>
        <begin position="135"/>
        <end position="147"/>
    </location>
</feature>
<dbReference type="PANTHER" id="PTHR45669">
    <property type="entry name" value="GLUTAREDOXIN DOMAIN-CONTAINING CYSTEINE-RICH PROTEIN CG12206-RELATED"/>
    <property type="match status" value="1"/>
</dbReference>
<dbReference type="OrthoDB" id="423313at2759"/>
<dbReference type="Pfam" id="PF23733">
    <property type="entry name" value="GRXCR1-2_C"/>
    <property type="match status" value="1"/>
</dbReference>
<dbReference type="STRING" id="1088818.A0A2I0BFQ3"/>
<feature type="domain" description="Glutaredoxin" evidence="2">
    <location>
        <begin position="253"/>
        <end position="321"/>
    </location>
</feature>
<protein>
    <recommendedName>
        <fullName evidence="2">Glutaredoxin domain-containing protein</fullName>
    </recommendedName>
</protein>
<dbReference type="Gene3D" id="3.40.30.10">
    <property type="entry name" value="Glutaredoxin"/>
    <property type="match status" value="1"/>
</dbReference>
<proteinExistence type="predicted"/>
<name>A0A2I0BFQ3_9ASPA</name>
<feature type="compositionally biased region" description="Low complexity" evidence="1">
    <location>
        <begin position="148"/>
        <end position="162"/>
    </location>
</feature>
<feature type="region of interest" description="Disordered" evidence="1">
    <location>
        <begin position="1"/>
        <end position="21"/>
    </location>
</feature>
<dbReference type="PROSITE" id="PS51354">
    <property type="entry name" value="GLUTAREDOXIN_2"/>
    <property type="match status" value="1"/>
</dbReference>
<dbReference type="CDD" id="cd03031">
    <property type="entry name" value="GRX_GRX_like"/>
    <property type="match status" value="1"/>
</dbReference>
<dbReference type="AlphaFoldDB" id="A0A2I0BFQ3"/>